<gene>
    <name evidence="1" type="ORF">PCOR1329_LOCUS49191</name>
</gene>
<keyword evidence="2" id="KW-1185">Reference proteome</keyword>
<evidence type="ECO:0000313" key="1">
    <source>
        <dbReference type="EMBL" id="CAK0860130.1"/>
    </source>
</evidence>
<comment type="caution">
    <text evidence="1">The sequence shown here is derived from an EMBL/GenBank/DDBJ whole genome shotgun (WGS) entry which is preliminary data.</text>
</comment>
<protein>
    <submittedName>
        <fullName evidence="1">Uncharacterized protein</fullName>
    </submittedName>
</protein>
<dbReference type="EMBL" id="CAUYUJ010015949">
    <property type="protein sequence ID" value="CAK0860130.1"/>
    <property type="molecule type" value="Genomic_DNA"/>
</dbReference>
<sequence>MGGRTSTRELQLGLSQQPPVAQPMALLPLAGSVPRAPPSHHAADAWAAPPAEPLRRMRRVPGLSAVAAQEARARLAPFLQVGRVRLGGIAPGTPPAGAPAPALLMLWPERRAAAGQATLGAHGPLAEASATRARDEATPVDAGGQGLNQDPRGHVQQRGSVRLDLAGDPGAAAPVLRRLAGWRGPPCRRRTTLSAAGCICLAPSFRQRT</sequence>
<dbReference type="Proteomes" id="UP001189429">
    <property type="component" value="Unassembled WGS sequence"/>
</dbReference>
<organism evidence="1 2">
    <name type="scientific">Prorocentrum cordatum</name>
    <dbReference type="NCBI Taxonomy" id="2364126"/>
    <lineage>
        <taxon>Eukaryota</taxon>
        <taxon>Sar</taxon>
        <taxon>Alveolata</taxon>
        <taxon>Dinophyceae</taxon>
        <taxon>Prorocentrales</taxon>
        <taxon>Prorocentraceae</taxon>
        <taxon>Prorocentrum</taxon>
    </lineage>
</organism>
<accession>A0ABN9UJY9</accession>
<proteinExistence type="predicted"/>
<name>A0ABN9UJY9_9DINO</name>
<evidence type="ECO:0000313" key="2">
    <source>
        <dbReference type="Proteomes" id="UP001189429"/>
    </source>
</evidence>
<reference evidence="1" key="1">
    <citation type="submission" date="2023-10" db="EMBL/GenBank/DDBJ databases">
        <authorList>
            <person name="Chen Y."/>
            <person name="Shah S."/>
            <person name="Dougan E. K."/>
            <person name="Thang M."/>
            <person name="Chan C."/>
        </authorList>
    </citation>
    <scope>NUCLEOTIDE SEQUENCE [LARGE SCALE GENOMIC DNA]</scope>
</reference>